<reference evidence="16" key="1">
    <citation type="journal article" date="2019" name="Int. J. Syst. Evol. Microbiol.">
        <title>The Global Catalogue of Microorganisms (GCM) 10K type strain sequencing project: providing services to taxonomists for standard genome sequencing and annotation.</title>
        <authorList>
            <consortium name="The Broad Institute Genomics Platform"/>
            <consortium name="The Broad Institute Genome Sequencing Center for Infectious Disease"/>
            <person name="Wu L."/>
            <person name="Ma J."/>
        </authorList>
    </citation>
    <scope>NUCLEOTIDE SEQUENCE [LARGE SCALE GENOMIC DNA]</scope>
    <source>
        <strain evidence="16">CGMCC 1.13574</strain>
    </source>
</reference>
<protein>
    <recommendedName>
        <fullName evidence="4 12">Ribosomal RNA small subunit methyltransferase E</fullName>
        <ecNumber evidence="3 12">2.1.1.193</ecNumber>
    </recommendedName>
</protein>
<keyword evidence="8 12" id="KW-0808">Transferase</keyword>
<accession>A0ABV9NRG9</accession>
<comment type="subcellular location">
    <subcellularLocation>
        <location evidence="1 12">Cytoplasm</location>
    </subcellularLocation>
</comment>
<comment type="similarity">
    <text evidence="2 12">Belongs to the RNA methyltransferase RsmE family.</text>
</comment>
<keyword evidence="7 12" id="KW-0489">Methyltransferase</keyword>
<dbReference type="InterPro" id="IPR029026">
    <property type="entry name" value="tRNA_m1G_MTases_N"/>
</dbReference>
<comment type="catalytic activity">
    <reaction evidence="11 12">
        <text>uridine(1498) in 16S rRNA + S-adenosyl-L-methionine = N(3)-methyluridine(1498) in 16S rRNA + S-adenosyl-L-homocysteine + H(+)</text>
        <dbReference type="Rhea" id="RHEA:42920"/>
        <dbReference type="Rhea" id="RHEA-COMP:10283"/>
        <dbReference type="Rhea" id="RHEA-COMP:10284"/>
        <dbReference type="ChEBI" id="CHEBI:15378"/>
        <dbReference type="ChEBI" id="CHEBI:57856"/>
        <dbReference type="ChEBI" id="CHEBI:59789"/>
        <dbReference type="ChEBI" id="CHEBI:65315"/>
        <dbReference type="ChEBI" id="CHEBI:74502"/>
        <dbReference type="EC" id="2.1.1.193"/>
    </reaction>
</comment>
<dbReference type="NCBIfam" id="TIGR00046">
    <property type="entry name" value="RsmE family RNA methyltransferase"/>
    <property type="match status" value="1"/>
</dbReference>
<evidence type="ECO:0000256" key="10">
    <source>
        <dbReference type="ARBA" id="ARBA00025699"/>
    </source>
</evidence>
<feature type="domain" description="Ribosomal RNA small subunit methyltransferase E PUA-like" evidence="14">
    <location>
        <begin position="20"/>
        <end position="62"/>
    </location>
</feature>
<comment type="function">
    <text evidence="10 12">Specifically methylates the N3 position of the uracil ring of uridine 1498 (m3U1498) in 16S rRNA. Acts on the fully assembled 30S ribosomal subunit.</text>
</comment>
<evidence type="ECO:0000256" key="6">
    <source>
        <dbReference type="ARBA" id="ARBA00022552"/>
    </source>
</evidence>
<evidence type="ECO:0000256" key="12">
    <source>
        <dbReference type="PIRNR" id="PIRNR015601"/>
    </source>
</evidence>
<dbReference type="RefSeq" id="WP_377005634.1">
    <property type="nucleotide sequence ID" value="NZ_JBHSGG010000048.1"/>
</dbReference>
<dbReference type="PANTHER" id="PTHR30027">
    <property type="entry name" value="RIBOSOMAL RNA SMALL SUBUNIT METHYLTRANSFERASE E"/>
    <property type="match status" value="1"/>
</dbReference>
<dbReference type="NCBIfam" id="NF008692">
    <property type="entry name" value="PRK11713.1-5"/>
    <property type="match status" value="1"/>
</dbReference>
<keyword evidence="5 12" id="KW-0963">Cytoplasm</keyword>
<evidence type="ECO:0000313" key="16">
    <source>
        <dbReference type="Proteomes" id="UP001595892"/>
    </source>
</evidence>
<dbReference type="GO" id="GO:0032259">
    <property type="term" value="P:methylation"/>
    <property type="evidence" value="ECO:0007669"/>
    <property type="project" value="UniProtKB-KW"/>
</dbReference>
<dbReference type="Pfam" id="PF04452">
    <property type="entry name" value="Methyltrans_RNA"/>
    <property type="match status" value="1"/>
</dbReference>
<evidence type="ECO:0000256" key="7">
    <source>
        <dbReference type="ARBA" id="ARBA00022603"/>
    </source>
</evidence>
<evidence type="ECO:0000256" key="8">
    <source>
        <dbReference type="ARBA" id="ARBA00022679"/>
    </source>
</evidence>
<dbReference type="CDD" id="cd18084">
    <property type="entry name" value="RsmE-like"/>
    <property type="match status" value="1"/>
</dbReference>
<dbReference type="PANTHER" id="PTHR30027:SF3">
    <property type="entry name" value="16S RRNA (URACIL(1498)-N(3))-METHYLTRANSFERASE"/>
    <property type="match status" value="1"/>
</dbReference>
<dbReference type="SUPFAM" id="SSF75217">
    <property type="entry name" value="alpha/beta knot"/>
    <property type="match status" value="1"/>
</dbReference>
<dbReference type="InterPro" id="IPR046886">
    <property type="entry name" value="RsmE_MTase_dom"/>
</dbReference>
<dbReference type="EC" id="2.1.1.193" evidence="3 12"/>
<dbReference type="Pfam" id="PF20260">
    <property type="entry name" value="PUA_4"/>
    <property type="match status" value="1"/>
</dbReference>
<dbReference type="EMBL" id="JBHSGG010000048">
    <property type="protein sequence ID" value="MFC4729608.1"/>
    <property type="molecule type" value="Genomic_DNA"/>
</dbReference>
<evidence type="ECO:0000256" key="9">
    <source>
        <dbReference type="ARBA" id="ARBA00022691"/>
    </source>
</evidence>
<proteinExistence type="inferred from homology"/>
<evidence type="ECO:0000256" key="11">
    <source>
        <dbReference type="ARBA" id="ARBA00047944"/>
    </source>
</evidence>
<dbReference type="PIRSF" id="PIRSF015601">
    <property type="entry name" value="MTase_slr0722"/>
    <property type="match status" value="1"/>
</dbReference>
<evidence type="ECO:0000259" key="14">
    <source>
        <dbReference type="Pfam" id="PF20260"/>
    </source>
</evidence>
<organism evidence="15 16">
    <name type="scientific">Coralloluteibacterium thermophilum</name>
    <dbReference type="NCBI Taxonomy" id="2707049"/>
    <lineage>
        <taxon>Bacteria</taxon>
        <taxon>Pseudomonadati</taxon>
        <taxon>Pseudomonadota</taxon>
        <taxon>Gammaproteobacteria</taxon>
        <taxon>Lysobacterales</taxon>
        <taxon>Lysobacteraceae</taxon>
        <taxon>Coralloluteibacterium</taxon>
    </lineage>
</organism>
<dbReference type="InterPro" id="IPR015947">
    <property type="entry name" value="PUA-like_sf"/>
</dbReference>
<dbReference type="InterPro" id="IPR006700">
    <property type="entry name" value="RsmE"/>
</dbReference>
<dbReference type="GO" id="GO:0008168">
    <property type="term" value="F:methyltransferase activity"/>
    <property type="evidence" value="ECO:0007669"/>
    <property type="project" value="UniProtKB-KW"/>
</dbReference>
<dbReference type="Proteomes" id="UP001595892">
    <property type="component" value="Unassembled WGS sequence"/>
</dbReference>
<keyword evidence="9 12" id="KW-0949">S-adenosyl-L-methionine</keyword>
<dbReference type="SUPFAM" id="SSF88697">
    <property type="entry name" value="PUA domain-like"/>
    <property type="match status" value="1"/>
</dbReference>
<name>A0ABV9NRG9_9GAMM</name>
<comment type="caution">
    <text evidence="15">The sequence shown here is derived from an EMBL/GenBank/DDBJ whole genome shotgun (WGS) entry which is preliminary data.</text>
</comment>
<dbReference type="Gene3D" id="2.40.240.20">
    <property type="entry name" value="Hypothetical PUA domain-like, domain 1"/>
    <property type="match status" value="1"/>
</dbReference>
<sequence>MRLTRSHVDVPLAVGAQVRLDADTSAHLLRVLRLQPGQPCVLFNGDGQDYTARLVDAERRGAGVEVIAVAPAAPESPLRIVLAQALARGEKMDLILQKATELGVAAVVPVVSERTEVKLGAERLDKRMAHWRGVIASACEQSGRARLPHLAEPRPLAAFAADAPAGLRLALDPDGATSLAALDATPTDVVLAIGPEGGFSERDLATLGAAGFAGLRMGPRILRTETAGLAAIAALQALRGDLG</sequence>
<evidence type="ECO:0000256" key="5">
    <source>
        <dbReference type="ARBA" id="ARBA00022490"/>
    </source>
</evidence>
<evidence type="ECO:0000256" key="2">
    <source>
        <dbReference type="ARBA" id="ARBA00005528"/>
    </source>
</evidence>
<dbReference type="Gene3D" id="3.40.1280.10">
    <property type="match status" value="1"/>
</dbReference>
<evidence type="ECO:0000313" key="15">
    <source>
        <dbReference type="EMBL" id="MFC4729608.1"/>
    </source>
</evidence>
<feature type="domain" description="Ribosomal RNA small subunit methyltransferase E methyltransferase" evidence="13">
    <location>
        <begin position="75"/>
        <end position="236"/>
    </location>
</feature>
<gene>
    <name evidence="15" type="ORF">ACFO3Q_15670</name>
</gene>
<keyword evidence="16" id="KW-1185">Reference proteome</keyword>
<evidence type="ECO:0000256" key="4">
    <source>
        <dbReference type="ARBA" id="ARBA00013673"/>
    </source>
</evidence>
<evidence type="ECO:0000256" key="3">
    <source>
        <dbReference type="ARBA" id="ARBA00012328"/>
    </source>
</evidence>
<keyword evidence="6 12" id="KW-0698">rRNA processing</keyword>
<dbReference type="InterPro" id="IPR029028">
    <property type="entry name" value="Alpha/beta_knot_MTases"/>
</dbReference>
<dbReference type="InterPro" id="IPR046887">
    <property type="entry name" value="RsmE_PUA-like"/>
</dbReference>
<evidence type="ECO:0000259" key="13">
    <source>
        <dbReference type="Pfam" id="PF04452"/>
    </source>
</evidence>
<evidence type="ECO:0000256" key="1">
    <source>
        <dbReference type="ARBA" id="ARBA00004496"/>
    </source>
</evidence>